<dbReference type="EMBL" id="KI392311">
    <property type="protein sequence ID" value="ERN17752.1"/>
    <property type="molecule type" value="Genomic_DNA"/>
</dbReference>
<sequence>MEGNYASGAAPHLDSAHDCLAIMKGFPTTGEVPFLDGAPSLDDEEANFDVEVAVNGPIMALVLVPIATDVPLVVFTLEFLDNLAQVYDVDHPVVLSAMHAFAQAAAKAIANNVVHPSMTNTSKEDMNASSFPPAPALANLQLEAPHPAQWLVVFHLESYAMKINPL</sequence>
<evidence type="ECO:0000313" key="2">
    <source>
        <dbReference type="Proteomes" id="UP000017836"/>
    </source>
</evidence>
<accession>U5D8J6</accession>
<name>U5D8J6_AMBTC</name>
<protein>
    <submittedName>
        <fullName evidence="1">Uncharacterized protein</fullName>
    </submittedName>
</protein>
<dbReference type="AlphaFoldDB" id="U5D8J6"/>
<keyword evidence="2" id="KW-1185">Reference proteome</keyword>
<dbReference type="Gramene" id="ERN17752">
    <property type="protein sequence ID" value="ERN17752"/>
    <property type="gene ID" value="AMTR_s00047p00087590"/>
</dbReference>
<dbReference type="Proteomes" id="UP000017836">
    <property type="component" value="Unassembled WGS sequence"/>
</dbReference>
<dbReference type="HOGENOM" id="CLU_092583_0_0_1"/>
<reference evidence="2" key="1">
    <citation type="journal article" date="2013" name="Science">
        <title>The Amborella genome and the evolution of flowering plants.</title>
        <authorList>
            <consortium name="Amborella Genome Project"/>
        </authorList>
    </citation>
    <scope>NUCLEOTIDE SEQUENCE [LARGE SCALE GENOMIC DNA]</scope>
</reference>
<gene>
    <name evidence="1" type="ORF">AMTR_s00047p00087590</name>
</gene>
<organism evidence="1 2">
    <name type="scientific">Amborella trichopoda</name>
    <dbReference type="NCBI Taxonomy" id="13333"/>
    <lineage>
        <taxon>Eukaryota</taxon>
        <taxon>Viridiplantae</taxon>
        <taxon>Streptophyta</taxon>
        <taxon>Embryophyta</taxon>
        <taxon>Tracheophyta</taxon>
        <taxon>Spermatophyta</taxon>
        <taxon>Magnoliopsida</taxon>
        <taxon>Amborellales</taxon>
        <taxon>Amborellaceae</taxon>
        <taxon>Amborella</taxon>
    </lineage>
</organism>
<proteinExistence type="predicted"/>
<evidence type="ECO:0000313" key="1">
    <source>
        <dbReference type="EMBL" id="ERN17752.1"/>
    </source>
</evidence>